<dbReference type="RefSeq" id="WP_138319745.1">
    <property type="nucleotide sequence ID" value="NZ_VCBC01000008.1"/>
</dbReference>
<dbReference type="InterPro" id="IPR036583">
    <property type="entry name" value="23S_rRNA_IVS_sf"/>
</dbReference>
<proteinExistence type="predicted"/>
<sequence length="110" mass="12605">MQFEDLAVWKESHHLTVAIYKLMANYRDFGFKDQITRSALSISSNIAEGYERFSIKDKINFLYYAKASSAELRSQLYVAIDINYISKHDGEMLKASSIKISKMLQGLINA</sequence>
<comment type="caution">
    <text evidence="1">The sequence shown here is derived from an EMBL/GenBank/DDBJ whole genome shotgun (WGS) entry which is preliminary data.</text>
</comment>
<dbReference type="AlphaFoldDB" id="A0A5R9IHS8"/>
<dbReference type="NCBIfam" id="TIGR02436">
    <property type="entry name" value="four helix bundle protein"/>
    <property type="match status" value="1"/>
</dbReference>
<accession>A0A5R9IHS8</accession>
<dbReference type="Pfam" id="PF05635">
    <property type="entry name" value="23S_rRNA_IVP"/>
    <property type="match status" value="1"/>
</dbReference>
<dbReference type="PANTHER" id="PTHR38471:SF2">
    <property type="entry name" value="FOUR HELIX BUNDLE PROTEIN"/>
    <property type="match status" value="1"/>
</dbReference>
<dbReference type="OrthoDB" id="160990at2"/>
<dbReference type="SUPFAM" id="SSF158446">
    <property type="entry name" value="IVS-encoded protein-like"/>
    <property type="match status" value="1"/>
</dbReference>
<gene>
    <name evidence="1" type="ORF">FE810_09110</name>
</gene>
<dbReference type="PANTHER" id="PTHR38471">
    <property type="entry name" value="FOUR HELIX BUNDLE PROTEIN"/>
    <property type="match status" value="1"/>
</dbReference>
<dbReference type="Gene3D" id="1.20.1440.60">
    <property type="entry name" value="23S rRNA-intervening sequence"/>
    <property type="match status" value="1"/>
</dbReference>
<reference evidence="1 2" key="1">
    <citation type="submission" date="2019-05" db="EMBL/GenBank/DDBJ databases">
        <title>Genome sequences of Thalassotalea litorea 1K03283.</title>
        <authorList>
            <person name="Zhang D."/>
        </authorList>
    </citation>
    <scope>NUCLEOTIDE SEQUENCE [LARGE SCALE GENOMIC DNA]</scope>
    <source>
        <strain evidence="1 2">MCCC 1K03283</strain>
    </source>
</reference>
<protein>
    <submittedName>
        <fullName evidence="1">Four helix bundle protein</fullName>
    </submittedName>
</protein>
<dbReference type="InterPro" id="IPR012657">
    <property type="entry name" value="23S_rRNA-intervening_sequence"/>
</dbReference>
<dbReference type="CDD" id="cd16377">
    <property type="entry name" value="23S_rRNA_IVP_like"/>
    <property type="match status" value="1"/>
</dbReference>
<organism evidence="1 2">
    <name type="scientific">Thalassotalea litorea</name>
    <dbReference type="NCBI Taxonomy" id="2020715"/>
    <lineage>
        <taxon>Bacteria</taxon>
        <taxon>Pseudomonadati</taxon>
        <taxon>Pseudomonadota</taxon>
        <taxon>Gammaproteobacteria</taxon>
        <taxon>Alteromonadales</taxon>
        <taxon>Colwelliaceae</taxon>
        <taxon>Thalassotalea</taxon>
    </lineage>
</organism>
<name>A0A5R9IHS8_9GAMM</name>
<dbReference type="Proteomes" id="UP000307790">
    <property type="component" value="Unassembled WGS sequence"/>
</dbReference>
<dbReference type="EMBL" id="VCBC01000008">
    <property type="protein sequence ID" value="TLU65075.1"/>
    <property type="molecule type" value="Genomic_DNA"/>
</dbReference>
<keyword evidence="2" id="KW-1185">Reference proteome</keyword>
<dbReference type="NCBIfam" id="NF008912">
    <property type="entry name" value="PRK12275.1-6"/>
    <property type="match status" value="1"/>
</dbReference>
<evidence type="ECO:0000313" key="1">
    <source>
        <dbReference type="EMBL" id="TLU65075.1"/>
    </source>
</evidence>
<evidence type="ECO:0000313" key="2">
    <source>
        <dbReference type="Proteomes" id="UP000307790"/>
    </source>
</evidence>